<reference evidence="1 2" key="1">
    <citation type="journal article" date="2023" name="Life. Sci Alliance">
        <title>Evolutionary insights into 3D genome organization and epigenetic landscape of Vigna mungo.</title>
        <authorList>
            <person name="Junaid A."/>
            <person name="Singh B."/>
            <person name="Bhatia S."/>
        </authorList>
    </citation>
    <scope>NUCLEOTIDE SEQUENCE [LARGE SCALE GENOMIC DNA]</scope>
    <source>
        <strain evidence="1">Urdbean</strain>
    </source>
</reference>
<dbReference type="Proteomes" id="UP001374535">
    <property type="component" value="Chromosome 1"/>
</dbReference>
<evidence type="ECO:0000313" key="2">
    <source>
        <dbReference type="Proteomes" id="UP001374535"/>
    </source>
</evidence>
<gene>
    <name evidence="1" type="ORF">V8G54_002497</name>
</gene>
<accession>A0AAQ3P9D8</accession>
<keyword evidence="2" id="KW-1185">Reference proteome</keyword>
<dbReference type="AlphaFoldDB" id="A0AAQ3P9D8"/>
<protein>
    <submittedName>
        <fullName evidence="1">Uncharacterized protein</fullName>
    </submittedName>
</protein>
<name>A0AAQ3P9D8_VIGMU</name>
<evidence type="ECO:0000313" key="1">
    <source>
        <dbReference type="EMBL" id="WVZ23953.1"/>
    </source>
</evidence>
<sequence length="172" mass="19423">MQCTNLFTLNIIIAPGKRASKEILIFNIDKILSTSNGVNISILNATINDVILPTNKPSFGSIFRSVWEPKSSPTINRSKQLNIPGLMIFRKRYWGWGNNDIFKLSQWSKYILPTLLFPSLLKIEQNIPSYGSFKPGVNVMPWFPGTTFCDCSTSKVRLMKIIMVCCVQGSEK</sequence>
<dbReference type="EMBL" id="CP144700">
    <property type="protein sequence ID" value="WVZ23953.1"/>
    <property type="molecule type" value="Genomic_DNA"/>
</dbReference>
<organism evidence="1 2">
    <name type="scientific">Vigna mungo</name>
    <name type="common">Black gram</name>
    <name type="synonym">Phaseolus mungo</name>
    <dbReference type="NCBI Taxonomy" id="3915"/>
    <lineage>
        <taxon>Eukaryota</taxon>
        <taxon>Viridiplantae</taxon>
        <taxon>Streptophyta</taxon>
        <taxon>Embryophyta</taxon>
        <taxon>Tracheophyta</taxon>
        <taxon>Spermatophyta</taxon>
        <taxon>Magnoliopsida</taxon>
        <taxon>eudicotyledons</taxon>
        <taxon>Gunneridae</taxon>
        <taxon>Pentapetalae</taxon>
        <taxon>rosids</taxon>
        <taxon>fabids</taxon>
        <taxon>Fabales</taxon>
        <taxon>Fabaceae</taxon>
        <taxon>Papilionoideae</taxon>
        <taxon>50 kb inversion clade</taxon>
        <taxon>NPAAA clade</taxon>
        <taxon>indigoferoid/millettioid clade</taxon>
        <taxon>Phaseoleae</taxon>
        <taxon>Vigna</taxon>
    </lineage>
</organism>
<proteinExistence type="predicted"/>